<gene>
    <name evidence="6" type="ORF">DV733_15700</name>
</gene>
<dbReference type="KEGG" id="hsn:DV733_15700"/>
<dbReference type="SUPFAM" id="SSF56784">
    <property type="entry name" value="HAD-like"/>
    <property type="match status" value="1"/>
</dbReference>
<evidence type="ECO:0000313" key="7">
    <source>
        <dbReference type="Proteomes" id="UP000296706"/>
    </source>
</evidence>
<evidence type="ECO:0000313" key="6">
    <source>
        <dbReference type="EMBL" id="QCC52583.1"/>
    </source>
</evidence>
<dbReference type="EMBL" id="CP031310">
    <property type="protein sequence ID" value="QCC52583.1"/>
    <property type="molecule type" value="Genomic_DNA"/>
</dbReference>
<evidence type="ECO:0000256" key="3">
    <source>
        <dbReference type="ARBA" id="ARBA00022801"/>
    </source>
</evidence>
<keyword evidence="4" id="KW-0460">Magnesium</keyword>
<dbReference type="RefSeq" id="WP_049992911.1">
    <property type="nucleotide sequence ID" value="NZ_CP031310.1"/>
</dbReference>
<reference evidence="6 7" key="1">
    <citation type="journal article" date="2019" name="Nat. Commun.">
        <title>A new type of DNA phosphorothioation-based antiviral system in archaea.</title>
        <authorList>
            <person name="Xiong L."/>
            <person name="Liu S."/>
            <person name="Chen S."/>
            <person name="Xiao Y."/>
            <person name="Zhu B."/>
            <person name="Gao Y."/>
            <person name="Zhang Y."/>
            <person name="Chen B."/>
            <person name="Luo J."/>
            <person name="Deng Z."/>
            <person name="Chen X."/>
            <person name="Wang L."/>
            <person name="Chen S."/>
        </authorList>
    </citation>
    <scope>NUCLEOTIDE SEQUENCE [LARGE SCALE GENOMIC DNA]</scope>
    <source>
        <strain evidence="6 7">CBA1105</strain>
    </source>
</reference>
<dbReference type="InterPro" id="IPR051400">
    <property type="entry name" value="HAD-like_hydrolase"/>
</dbReference>
<dbReference type="Gene3D" id="3.40.50.1000">
    <property type="entry name" value="HAD superfamily/HAD-like"/>
    <property type="match status" value="1"/>
</dbReference>
<comment type="cofactor">
    <cofactor evidence="1">
        <name>Mg(2+)</name>
        <dbReference type="ChEBI" id="CHEBI:18420"/>
    </cofactor>
</comment>
<evidence type="ECO:0000256" key="1">
    <source>
        <dbReference type="ARBA" id="ARBA00001946"/>
    </source>
</evidence>
<dbReference type="SFLD" id="SFLDG01129">
    <property type="entry name" value="C1.5:_HAD__Beta-PGM__Phosphata"/>
    <property type="match status" value="1"/>
</dbReference>
<feature type="region of interest" description="Disordered" evidence="5">
    <location>
        <begin position="202"/>
        <end position="222"/>
    </location>
</feature>
<evidence type="ECO:0000256" key="2">
    <source>
        <dbReference type="ARBA" id="ARBA00007958"/>
    </source>
</evidence>
<dbReference type="InterPro" id="IPR023214">
    <property type="entry name" value="HAD_sf"/>
</dbReference>
<dbReference type="InterPro" id="IPR036412">
    <property type="entry name" value="HAD-like_sf"/>
</dbReference>
<organism evidence="6 7">
    <name type="scientific">Halapricum salinum</name>
    <dbReference type="NCBI Taxonomy" id="1457250"/>
    <lineage>
        <taxon>Archaea</taxon>
        <taxon>Methanobacteriati</taxon>
        <taxon>Methanobacteriota</taxon>
        <taxon>Stenosarchaea group</taxon>
        <taxon>Halobacteria</taxon>
        <taxon>Halobacteriales</taxon>
        <taxon>Haloarculaceae</taxon>
        <taxon>Halapricum</taxon>
    </lineage>
</organism>
<dbReference type="InterPro" id="IPR006439">
    <property type="entry name" value="HAD-SF_hydro_IA"/>
</dbReference>
<dbReference type="OrthoDB" id="27736at2157"/>
<sequence length="222" mass="24009">MADYDTVLLDLDGTLCEYVRTKNDLLAAAFGELGVEPPFSARDYVERVDLYADRADSMVERRRLCFAELAEENGHDPDIGRAAADVYARERDHSNVRFLDGASEALAALRERYPLGLVTNGGPDMQDQKIDGLGVREHFETVVYAGHDTPAKPDPAPFERALSDLGSNAERSIYVGNNYESDVVGAANAGLASILVGEPPVDGSVDPLATVDSPADVPRLLE</sequence>
<proteinExistence type="inferred from homology"/>
<dbReference type="GO" id="GO:0016787">
    <property type="term" value="F:hydrolase activity"/>
    <property type="evidence" value="ECO:0007669"/>
    <property type="project" value="UniProtKB-KW"/>
</dbReference>
<dbReference type="GO" id="GO:0044281">
    <property type="term" value="P:small molecule metabolic process"/>
    <property type="evidence" value="ECO:0007669"/>
    <property type="project" value="UniProtKB-ARBA"/>
</dbReference>
<comment type="similarity">
    <text evidence="2">Belongs to the HAD-like hydrolase superfamily.</text>
</comment>
<keyword evidence="7" id="KW-1185">Reference proteome</keyword>
<dbReference type="Proteomes" id="UP000296706">
    <property type="component" value="Chromosome"/>
</dbReference>
<dbReference type="Pfam" id="PF00702">
    <property type="entry name" value="Hydrolase"/>
    <property type="match status" value="1"/>
</dbReference>
<dbReference type="PANTHER" id="PTHR46470">
    <property type="entry name" value="N-ACYLNEURAMINATE-9-PHOSPHATASE"/>
    <property type="match status" value="1"/>
</dbReference>
<keyword evidence="3 6" id="KW-0378">Hydrolase</keyword>
<protein>
    <submittedName>
        <fullName evidence="6">HAD family hydrolase</fullName>
    </submittedName>
</protein>
<dbReference type="AlphaFoldDB" id="A0A4D6HF41"/>
<evidence type="ECO:0000256" key="4">
    <source>
        <dbReference type="ARBA" id="ARBA00022842"/>
    </source>
</evidence>
<dbReference type="NCBIfam" id="TIGR01549">
    <property type="entry name" value="HAD-SF-IA-v1"/>
    <property type="match status" value="1"/>
</dbReference>
<accession>A0A4D6HF41</accession>
<name>A0A4D6HF41_9EURY</name>
<evidence type="ECO:0000256" key="5">
    <source>
        <dbReference type="SAM" id="MobiDB-lite"/>
    </source>
</evidence>
<dbReference type="SFLD" id="SFLDS00003">
    <property type="entry name" value="Haloacid_Dehalogenase"/>
    <property type="match status" value="1"/>
</dbReference>
<dbReference type="Gene3D" id="1.20.120.710">
    <property type="entry name" value="Haloacid dehalogenase hydrolase-like domain"/>
    <property type="match status" value="1"/>
</dbReference>
<dbReference type="GeneID" id="39849334"/>